<reference evidence="1 2" key="1">
    <citation type="submission" date="2015-09" db="EMBL/GenBank/DDBJ databases">
        <title>Draft genome of the scarab beetle Oryctes borbonicus.</title>
        <authorList>
            <person name="Meyer J.M."/>
            <person name="Markov G.V."/>
            <person name="Baskaran P."/>
            <person name="Herrmann M."/>
            <person name="Sommer R.J."/>
            <person name="Roedelsperger C."/>
        </authorList>
    </citation>
    <scope>NUCLEOTIDE SEQUENCE [LARGE SCALE GENOMIC DNA]</scope>
    <source>
        <strain evidence="1">OB123</strain>
        <tissue evidence="1">Whole animal</tissue>
    </source>
</reference>
<dbReference type="Proteomes" id="UP000051574">
    <property type="component" value="Unassembled WGS sequence"/>
</dbReference>
<accession>A0A0T6B2G2</accession>
<evidence type="ECO:0000313" key="1">
    <source>
        <dbReference type="EMBL" id="KRT81031.1"/>
    </source>
</evidence>
<dbReference type="InterPro" id="IPR012340">
    <property type="entry name" value="NA-bd_OB-fold"/>
</dbReference>
<keyword evidence="2" id="KW-1185">Reference proteome</keyword>
<dbReference type="Gene3D" id="2.40.50.140">
    <property type="entry name" value="Nucleic acid-binding proteins"/>
    <property type="match status" value="1"/>
</dbReference>
<dbReference type="SUPFAM" id="SSF50249">
    <property type="entry name" value="Nucleic acid-binding proteins"/>
    <property type="match status" value="1"/>
</dbReference>
<comment type="caution">
    <text evidence="1">The sequence shown here is derived from an EMBL/GenBank/DDBJ whole genome shotgun (WGS) entry which is preliminary data.</text>
</comment>
<organism evidence="1 2">
    <name type="scientific">Oryctes borbonicus</name>
    <dbReference type="NCBI Taxonomy" id="1629725"/>
    <lineage>
        <taxon>Eukaryota</taxon>
        <taxon>Metazoa</taxon>
        <taxon>Ecdysozoa</taxon>
        <taxon>Arthropoda</taxon>
        <taxon>Hexapoda</taxon>
        <taxon>Insecta</taxon>
        <taxon>Pterygota</taxon>
        <taxon>Neoptera</taxon>
        <taxon>Endopterygota</taxon>
        <taxon>Coleoptera</taxon>
        <taxon>Polyphaga</taxon>
        <taxon>Scarabaeiformia</taxon>
        <taxon>Scarabaeidae</taxon>
        <taxon>Dynastinae</taxon>
        <taxon>Oryctes</taxon>
    </lineage>
</organism>
<evidence type="ECO:0008006" key="3">
    <source>
        <dbReference type="Google" id="ProtNLM"/>
    </source>
</evidence>
<dbReference type="AlphaFoldDB" id="A0A0T6B2G2"/>
<gene>
    <name evidence="1" type="ORF">AMK59_6046</name>
</gene>
<protein>
    <recommendedName>
        <fullName evidence="3">OB domain-containing protein</fullName>
    </recommendedName>
</protein>
<proteinExistence type="predicted"/>
<sequence>VFYFIMYIRNLGRQFFKNITTRETCVLKCINRHSQHVRSLSLVAHSTHLAEKKENEVGNSNIYTYRTHTCGELRRHNIGQNVVLCGWLQYQRLKKFIVLRDGYGIIQIVVKEEDLKLQNLVSSLPYETIL</sequence>
<feature type="non-terminal residue" evidence="1">
    <location>
        <position position="1"/>
    </location>
</feature>
<dbReference type="EMBL" id="LJIG01016295">
    <property type="protein sequence ID" value="KRT81031.1"/>
    <property type="molecule type" value="Genomic_DNA"/>
</dbReference>
<evidence type="ECO:0000313" key="2">
    <source>
        <dbReference type="Proteomes" id="UP000051574"/>
    </source>
</evidence>
<dbReference type="OrthoDB" id="8300512at2759"/>
<feature type="non-terminal residue" evidence="1">
    <location>
        <position position="130"/>
    </location>
</feature>
<name>A0A0T6B2G2_9SCAR</name>